<keyword evidence="1" id="KW-0732">Signal</keyword>
<evidence type="ECO:0000256" key="1">
    <source>
        <dbReference type="SAM" id="SignalP"/>
    </source>
</evidence>
<evidence type="ECO:0000313" key="3">
    <source>
        <dbReference type="EMBL" id="OKS87960.1"/>
    </source>
</evidence>
<proteinExistence type="predicted"/>
<accession>A0A1Q6A1R7</accession>
<gene>
    <name evidence="3" type="ORF">RG47T_3424</name>
</gene>
<dbReference type="AlphaFoldDB" id="A0A1Q6A1R7"/>
<feature type="chain" id="PRO_5010368781" description="DUF4136 domain-containing protein" evidence="1">
    <location>
        <begin position="27"/>
        <end position="227"/>
    </location>
</feature>
<dbReference type="STRING" id="1302689.RG47T_3424"/>
<evidence type="ECO:0000313" key="4">
    <source>
        <dbReference type="Proteomes" id="UP000186720"/>
    </source>
</evidence>
<dbReference type="PROSITE" id="PS51257">
    <property type="entry name" value="PROKAR_LIPOPROTEIN"/>
    <property type="match status" value="1"/>
</dbReference>
<dbReference type="EMBL" id="MPPL01000001">
    <property type="protein sequence ID" value="OKS87960.1"/>
    <property type="molecule type" value="Genomic_DNA"/>
</dbReference>
<protein>
    <recommendedName>
        <fullName evidence="2">DUF4136 domain-containing protein</fullName>
    </recommendedName>
</protein>
<dbReference type="Pfam" id="PF13590">
    <property type="entry name" value="DUF4136"/>
    <property type="match status" value="1"/>
</dbReference>
<dbReference type="OrthoDB" id="118896at2"/>
<evidence type="ECO:0000259" key="2">
    <source>
        <dbReference type="Pfam" id="PF13590"/>
    </source>
</evidence>
<dbReference type="Proteomes" id="UP000186720">
    <property type="component" value="Unassembled WGS sequence"/>
</dbReference>
<dbReference type="RefSeq" id="WP_074490491.1">
    <property type="nucleotide sequence ID" value="NZ_FPAM01000020.1"/>
</dbReference>
<dbReference type="InterPro" id="IPR025411">
    <property type="entry name" value="DUF4136"/>
</dbReference>
<feature type="signal peptide" evidence="1">
    <location>
        <begin position="1"/>
        <end position="26"/>
    </location>
</feature>
<dbReference type="Gene3D" id="3.30.160.670">
    <property type="match status" value="2"/>
</dbReference>
<keyword evidence="4" id="KW-1185">Reference proteome</keyword>
<name>A0A1Q6A1R7_9SPHI</name>
<comment type="caution">
    <text evidence="3">The sequence shown here is derived from an EMBL/GenBank/DDBJ whole genome shotgun (WGS) entry which is preliminary data.</text>
</comment>
<sequence length="227" mass="25211">MKRVVNATLMLLSVVLISACSSYNYYKAGTTKLSTTEYKSFAWVQDPDQSNPKPAVRGKMYAGNAYYNNQSATQSIKQATILSLQSKGLRMQDENPDLLVHYSSSVGRGTRLDYYSASPFYYGGGFYRPYWGRGFGYGGWGMGYGWGGWGGFGYGGGWGGYGGWGPTYAVPENYKEGTIIIDLIDRKTKRIVWRGFGVGELHRNPQKTIAELPKVVEGIFKQLPVTM</sequence>
<feature type="domain" description="DUF4136" evidence="2">
    <location>
        <begin position="35"/>
        <end position="224"/>
    </location>
</feature>
<organism evidence="3 4">
    <name type="scientific">Mucilaginibacter polytrichastri</name>
    <dbReference type="NCBI Taxonomy" id="1302689"/>
    <lineage>
        <taxon>Bacteria</taxon>
        <taxon>Pseudomonadati</taxon>
        <taxon>Bacteroidota</taxon>
        <taxon>Sphingobacteriia</taxon>
        <taxon>Sphingobacteriales</taxon>
        <taxon>Sphingobacteriaceae</taxon>
        <taxon>Mucilaginibacter</taxon>
    </lineage>
</organism>
<reference evidence="3 4" key="1">
    <citation type="submission" date="2016-11" db="EMBL/GenBank/DDBJ databases">
        <title>Whole Genome Sequencing of Mucilaginibacter polytrichastri RG4-7(T) isolated from the moss sample.</title>
        <authorList>
            <person name="Li Y."/>
        </authorList>
    </citation>
    <scope>NUCLEOTIDE SEQUENCE [LARGE SCALE GENOMIC DNA]</scope>
    <source>
        <strain evidence="3 4">RG4-7</strain>
    </source>
</reference>